<dbReference type="PANTHER" id="PTHR48466:SF2">
    <property type="entry name" value="OS10G0509000 PROTEIN"/>
    <property type="match status" value="1"/>
</dbReference>
<dbReference type="InterPro" id="IPR045076">
    <property type="entry name" value="MutS"/>
</dbReference>
<accession>A0ABR2MIY5</accession>
<dbReference type="Proteomes" id="UP001412067">
    <property type="component" value="Unassembled WGS sequence"/>
</dbReference>
<reference evidence="1 2" key="1">
    <citation type="journal article" date="2022" name="Nat. Plants">
        <title>Genomes of leafy and leafless Platanthera orchids illuminate the evolution of mycoheterotrophy.</title>
        <authorList>
            <person name="Li M.H."/>
            <person name="Liu K.W."/>
            <person name="Li Z."/>
            <person name="Lu H.C."/>
            <person name="Ye Q.L."/>
            <person name="Zhang D."/>
            <person name="Wang J.Y."/>
            <person name="Li Y.F."/>
            <person name="Zhong Z.M."/>
            <person name="Liu X."/>
            <person name="Yu X."/>
            <person name="Liu D.K."/>
            <person name="Tu X.D."/>
            <person name="Liu B."/>
            <person name="Hao Y."/>
            <person name="Liao X.Y."/>
            <person name="Jiang Y.T."/>
            <person name="Sun W.H."/>
            <person name="Chen J."/>
            <person name="Chen Y.Q."/>
            <person name="Ai Y."/>
            <person name="Zhai J.W."/>
            <person name="Wu S.S."/>
            <person name="Zhou Z."/>
            <person name="Hsiao Y.Y."/>
            <person name="Wu W.L."/>
            <person name="Chen Y.Y."/>
            <person name="Lin Y.F."/>
            <person name="Hsu J.L."/>
            <person name="Li C.Y."/>
            <person name="Wang Z.W."/>
            <person name="Zhao X."/>
            <person name="Zhong W.Y."/>
            <person name="Ma X.K."/>
            <person name="Ma L."/>
            <person name="Huang J."/>
            <person name="Chen G.Z."/>
            <person name="Huang M.Z."/>
            <person name="Huang L."/>
            <person name="Peng D.H."/>
            <person name="Luo Y.B."/>
            <person name="Zou S.Q."/>
            <person name="Chen S.P."/>
            <person name="Lan S."/>
            <person name="Tsai W.C."/>
            <person name="Van de Peer Y."/>
            <person name="Liu Z.J."/>
        </authorList>
    </citation>
    <scope>NUCLEOTIDE SEQUENCE [LARGE SCALE GENOMIC DNA]</scope>
    <source>
        <strain evidence="1">Lor288</strain>
    </source>
</reference>
<protein>
    <submittedName>
        <fullName evidence="1">Uncharacterized protein</fullName>
    </submittedName>
</protein>
<keyword evidence="2" id="KW-1185">Reference proteome</keyword>
<evidence type="ECO:0000313" key="2">
    <source>
        <dbReference type="Proteomes" id="UP001412067"/>
    </source>
</evidence>
<name>A0ABR2MIY5_9ASPA</name>
<proteinExistence type="predicted"/>
<organism evidence="1 2">
    <name type="scientific">Platanthera guangdongensis</name>
    <dbReference type="NCBI Taxonomy" id="2320717"/>
    <lineage>
        <taxon>Eukaryota</taxon>
        <taxon>Viridiplantae</taxon>
        <taxon>Streptophyta</taxon>
        <taxon>Embryophyta</taxon>
        <taxon>Tracheophyta</taxon>
        <taxon>Spermatophyta</taxon>
        <taxon>Magnoliopsida</taxon>
        <taxon>Liliopsida</taxon>
        <taxon>Asparagales</taxon>
        <taxon>Orchidaceae</taxon>
        <taxon>Orchidoideae</taxon>
        <taxon>Orchideae</taxon>
        <taxon>Orchidinae</taxon>
        <taxon>Platanthera</taxon>
    </lineage>
</organism>
<dbReference type="EMBL" id="JBBWWR010000007">
    <property type="protein sequence ID" value="KAK8963529.1"/>
    <property type="molecule type" value="Genomic_DNA"/>
</dbReference>
<evidence type="ECO:0000313" key="1">
    <source>
        <dbReference type="EMBL" id="KAK8963529.1"/>
    </source>
</evidence>
<gene>
    <name evidence="1" type="ORF">KSP40_PGU005971</name>
</gene>
<comment type="caution">
    <text evidence="1">The sequence shown here is derived from an EMBL/GenBank/DDBJ whole genome shotgun (WGS) entry which is preliminary data.</text>
</comment>
<sequence>MAISQSTLVSRPSSNPLGITFRKPYPLFKTCSTLRQLKPAAGENNNSKSAAVSDSLRLLEWDKVCELVSSFAGTQLGRETSKAQLWYSPELCYEDSRMLLEETSAAIELINHGGGGLDFAGIDVVLVKSAIVHASKSFPITGLEALAVACLIVFAENLQDTVEVAVKEDAECYMRFMPLAEMVKSAIVQASKSFPITGLEALAVACLIEFAENLQDTVEVAVKEDAECYRRFMPLAEMIMNVSVCRSLVASVKKVIDDDGSVKNSASSELKRCWDQVFVLERKVLSANLILTKFPGTEFLKF</sequence>
<dbReference type="PANTHER" id="PTHR48466">
    <property type="entry name" value="OS10G0509000 PROTEIN-RELATED"/>
    <property type="match status" value="1"/>
</dbReference>